<name>A0A1I1ZEK7_9BACI</name>
<dbReference type="SUPFAM" id="SSF55729">
    <property type="entry name" value="Acyl-CoA N-acyltransferases (Nat)"/>
    <property type="match status" value="1"/>
</dbReference>
<dbReference type="Proteomes" id="UP000199474">
    <property type="component" value="Unassembled WGS sequence"/>
</dbReference>
<protein>
    <submittedName>
        <fullName evidence="2">Ribosomal protein S18 acetylase RimI</fullName>
    </submittedName>
</protein>
<reference evidence="3" key="1">
    <citation type="submission" date="2016-10" db="EMBL/GenBank/DDBJ databases">
        <authorList>
            <person name="Varghese N."/>
            <person name="Submissions S."/>
        </authorList>
    </citation>
    <scope>NUCLEOTIDE SEQUENCE [LARGE SCALE GENOMIC DNA]</scope>
    <source>
        <strain evidence="3">DSM 22530</strain>
    </source>
</reference>
<dbReference type="CDD" id="cd04301">
    <property type="entry name" value="NAT_SF"/>
    <property type="match status" value="1"/>
</dbReference>
<evidence type="ECO:0000313" key="3">
    <source>
        <dbReference type="Proteomes" id="UP000199474"/>
    </source>
</evidence>
<accession>A0A1I1ZEK7</accession>
<evidence type="ECO:0000259" key="1">
    <source>
        <dbReference type="PROSITE" id="PS51186"/>
    </source>
</evidence>
<evidence type="ECO:0000313" key="2">
    <source>
        <dbReference type="EMBL" id="SFE29768.1"/>
    </source>
</evidence>
<keyword evidence="2" id="KW-0687">Ribonucleoprotein</keyword>
<gene>
    <name evidence="2" type="ORF">SAMN05216238_11256</name>
</gene>
<dbReference type="PROSITE" id="PS51186">
    <property type="entry name" value="GNAT"/>
    <property type="match status" value="1"/>
</dbReference>
<dbReference type="Gene3D" id="3.40.630.30">
    <property type="match status" value="1"/>
</dbReference>
<dbReference type="GO" id="GO:0016747">
    <property type="term" value="F:acyltransferase activity, transferring groups other than amino-acyl groups"/>
    <property type="evidence" value="ECO:0007669"/>
    <property type="project" value="InterPro"/>
</dbReference>
<sequence length="146" mass="17214">MEKHCEEVVKFRSDSFAVSFGNTFDFDKEEYLNWLKEKIANYPEGFVLAKEDNKFVGQLELSIRKYEDKEIGYVHLYYITPEERGKGKGQELHDYAKQFFKSNNVSEYHLRVSPTNTSAVKFYRKIGMNEIGPEMNGKVIRMRAYL</sequence>
<dbReference type="EMBL" id="FOMR01000012">
    <property type="protein sequence ID" value="SFE29768.1"/>
    <property type="molecule type" value="Genomic_DNA"/>
</dbReference>
<feature type="domain" description="N-acetyltransferase" evidence="1">
    <location>
        <begin position="1"/>
        <end position="146"/>
    </location>
</feature>
<keyword evidence="2" id="KW-0689">Ribosomal protein</keyword>
<dbReference type="InterPro" id="IPR016181">
    <property type="entry name" value="Acyl_CoA_acyltransferase"/>
</dbReference>
<dbReference type="GO" id="GO:0005840">
    <property type="term" value="C:ribosome"/>
    <property type="evidence" value="ECO:0007669"/>
    <property type="project" value="UniProtKB-KW"/>
</dbReference>
<dbReference type="Pfam" id="PF00583">
    <property type="entry name" value="Acetyltransf_1"/>
    <property type="match status" value="1"/>
</dbReference>
<dbReference type="AlphaFoldDB" id="A0A1I1ZEK7"/>
<dbReference type="STRING" id="640948.SAMN05216238_11256"/>
<keyword evidence="3" id="KW-1185">Reference proteome</keyword>
<proteinExistence type="predicted"/>
<dbReference type="InterPro" id="IPR000182">
    <property type="entry name" value="GNAT_dom"/>
</dbReference>
<dbReference type="RefSeq" id="WP_245745448.1">
    <property type="nucleotide sequence ID" value="NZ_FOMR01000012.1"/>
</dbReference>
<organism evidence="2 3">
    <name type="scientific">Lentibacillus persicus</name>
    <dbReference type="NCBI Taxonomy" id="640948"/>
    <lineage>
        <taxon>Bacteria</taxon>
        <taxon>Bacillati</taxon>
        <taxon>Bacillota</taxon>
        <taxon>Bacilli</taxon>
        <taxon>Bacillales</taxon>
        <taxon>Bacillaceae</taxon>
        <taxon>Lentibacillus</taxon>
    </lineage>
</organism>